<dbReference type="GO" id="GO:0000155">
    <property type="term" value="F:phosphorelay sensor kinase activity"/>
    <property type="evidence" value="ECO:0007669"/>
    <property type="project" value="InterPro"/>
</dbReference>
<dbReference type="PROSITE" id="PS50113">
    <property type="entry name" value="PAC"/>
    <property type="match status" value="1"/>
</dbReference>
<dbReference type="Pfam" id="PF01590">
    <property type="entry name" value="GAF"/>
    <property type="match status" value="1"/>
</dbReference>
<dbReference type="Pfam" id="PF13560">
    <property type="entry name" value="HTH_31"/>
    <property type="match status" value="1"/>
</dbReference>
<evidence type="ECO:0000256" key="4">
    <source>
        <dbReference type="ARBA" id="ARBA00022679"/>
    </source>
</evidence>
<feature type="domain" description="Histidine kinase" evidence="10">
    <location>
        <begin position="686"/>
        <end position="844"/>
    </location>
</feature>
<dbReference type="EMBL" id="ALAO01000213">
    <property type="protein sequence ID" value="EKO38768.1"/>
    <property type="molecule type" value="Genomic_DNA"/>
</dbReference>
<dbReference type="FunFam" id="1.10.287.130:FF:000002">
    <property type="entry name" value="Two-component osmosensing histidine kinase"/>
    <property type="match status" value="1"/>
</dbReference>
<dbReference type="InterPro" id="IPR010982">
    <property type="entry name" value="Lambda_DNA-bd_dom_sf"/>
</dbReference>
<dbReference type="SMART" id="SM00530">
    <property type="entry name" value="HTH_XRE"/>
    <property type="match status" value="1"/>
</dbReference>
<evidence type="ECO:0000259" key="13">
    <source>
        <dbReference type="PROSITE" id="PS50943"/>
    </source>
</evidence>
<feature type="domain" description="PAC" evidence="12">
    <location>
        <begin position="314"/>
        <end position="366"/>
    </location>
</feature>
<dbReference type="EC" id="2.7.13.3" evidence="2"/>
<dbReference type="SMART" id="SM00091">
    <property type="entry name" value="PAS"/>
    <property type="match status" value="2"/>
</dbReference>
<dbReference type="PANTHER" id="PTHR45339">
    <property type="entry name" value="HYBRID SIGNAL TRANSDUCTION HISTIDINE KINASE J"/>
    <property type="match status" value="1"/>
</dbReference>
<dbReference type="Gene3D" id="3.30.450.40">
    <property type="match status" value="1"/>
</dbReference>
<evidence type="ECO:0000256" key="7">
    <source>
        <dbReference type="ARBA" id="ARBA00022840"/>
    </source>
</evidence>
<dbReference type="PROSITE" id="PS50109">
    <property type="entry name" value="HIS_KIN"/>
    <property type="match status" value="1"/>
</dbReference>
<dbReference type="InterPro" id="IPR013656">
    <property type="entry name" value="PAS_4"/>
</dbReference>
<evidence type="ECO:0000256" key="3">
    <source>
        <dbReference type="ARBA" id="ARBA00022553"/>
    </source>
</evidence>
<keyword evidence="3" id="KW-0597">Phosphoprotein</keyword>
<dbReference type="InterPro" id="IPR036097">
    <property type="entry name" value="HisK_dim/P_sf"/>
</dbReference>
<comment type="caution">
    <text evidence="14">The sequence shown here is derived from an EMBL/GenBank/DDBJ whole genome shotgun (WGS) entry which is preliminary data.</text>
</comment>
<dbReference type="Pfam" id="PF08448">
    <property type="entry name" value="PAS_4"/>
    <property type="match status" value="1"/>
</dbReference>
<name>K6H8D7_9BACT</name>
<dbReference type="Proteomes" id="UP000006272">
    <property type="component" value="Unassembled WGS sequence"/>
</dbReference>
<evidence type="ECO:0000256" key="9">
    <source>
        <dbReference type="SAM" id="Coils"/>
    </source>
</evidence>
<dbReference type="SUPFAM" id="SSF55785">
    <property type="entry name" value="PYP-like sensor domain (PAS domain)"/>
    <property type="match status" value="2"/>
</dbReference>
<dbReference type="NCBIfam" id="TIGR00229">
    <property type="entry name" value="sensory_box"/>
    <property type="match status" value="2"/>
</dbReference>
<proteinExistence type="predicted"/>
<dbReference type="PROSITE" id="PS50943">
    <property type="entry name" value="HTH_CROC1"/>
    <property type="match status" value="1"/>
</dbReference>
<keyword evidence="9" id="KW-0175">Coiled coil</keyword>
<evidence type="ECO:0000259" key="12">
    <source>
        <dbReference type="PROSITE" id="PS50113"/>
    </source>
</evidence>
<dbReference type="SUPFAM" id="SSF55781">
    <property type="entry name" value="GAF domain-like"/>
    <property type="match status" value="1"/>
</dbReference>
<dbReference type="InterPro" id="IPR000014">
    <property type="entry name" value="PAS"/>
</dbReference>
<keyword evidence="4" id="KW-0808">Transferase</keyword>
<dbReference type="InterPro" id="IPR001387">
    <property type="entry name" value="Cro/C1-type_HTH"/>
</dbReference>
<feature type="domain" description="PAS" evidence="11">
    <location>
        <begin position="239"/>
        <end position="285"/>
    </location>
</feature>
<keyword evidence="6" id="KW-0418">Kinase</keyword>
<evidence type="ECO:0000256" key="8">
    <source>
        <dbReference type="ARBA" id="ARBA00023012"/>
    </source>
</evidence>
<comment type="catalytic activity">
    <reaction evidence="1">
        <text>ATP + protein L-histidine = ADP + protein N-phospho-L-histidine.</text>
        <dbReference type="EC" id="2.7.13.3"/>
    </reaction>
</comment>
<dbReference type="Pfam" id="PF13188">
    <property type="entry name" value="PAS_8"/>
    <property type="match status" value="1"/>
</dbReference>
<evidence type="ECO:0000259" key="10">
    <source>
        <dbReference type="PROSITE" id="PS50109"/>
    </source>
</evidence>
<dbReference type="InterPro" id="IPR029016">
    <property type="entry name" value="GAF-like_dom_sf"/>
</dbReference>
<evidence type="ECO:0000313" key="15">
    <source>
        <dbReference type="Proteomes" id="UP000006272"/>
    </source>
</evidence>
<keyword evidence="7" id="KW-0067">ATP-binding</keyword>
<evidence type="ECO:0000256" key="2">
    <source>
        <dbReference type="ARBA" id="ARBA00012438"/>
    </source>
</evidence>
<protein>
    <recommendedName>
        <fullName evidence="2">histidine kinase</fullName>
        <ecNumber evidence="2">2.7.13.3</ecNumber>
    </recommendedName>
</protein>
<dbReference type="Gene3D" id="1.10.287.130">
    <property type="match status" value="1"/>
</dbReference>
<dbReference type="GO" id="GO:0005524">
    <property type="term" value="F:ATP binding"/>
    <property type="evidence" value="ECO:0007669"/>
    <property type="project" value="UniProtKB-KW"/>
</dbReference>
<dbReference type="SMART" id="SM00065">
    <property type="entry name" value="GAF"/>
    <property type="match status" value="1"/>
</dbReference>
<dbReference type="PROSITE" id="PS50112">
    <property type="entry name" value="PAS"/>
    <property type="match status" value="2"/>
</dbReference>
<dbReference type="SUPFAM" id="SSF47384">
    <property type="entry name" value="Homodimeric domain of signal transducing histidine kinase"/>
    <property type="match status" value="1"/>
</dbReference>
<feature type="non-terminal residue" evidence="14">
    <location>
        <position position="844"/>
    </location>
</feature>
<feature type="coiled-coil region" evidence="9">
    <location>
        <begin position="212"/>
        <end position="246"/>
    </location>
</feature>
<dbReference type="CDD" id="cd00082">
    <property type="entry name" value="HisKA"/>
    <property type="match status" value="1"/>
</dbReference>
<dbReference type="SMART" id="SM00388">
    <property type="entry name" value="HisKA"/>
    <property type="match status" value="1"/>
</dbReference>
<feature type="domain" description="PAS" evidence="11">
    <location>
        <begin position="363"/>
        <end position="416"/>
    </location>
</feature>
<evidence type="ECO:0000313" key="14">
    <source>
        <dbReference type="EMBL" id="EKO38768.1"/>
    </source>
</evidence>
<dbReference type="Gene3D" id="1.10.260.40">
    <property type="entry name" value="lambda repressor-like DNA-binding domains"/>
    <property type="match status" value="1"/>
</dbReference>
<keyword evidence="8" id="KW-0902">Two-component regulatory system</keyword>
<evidence type="ECO:0000259" key="11">
    <source>
        <dbReference type="PROSITE" id="PS50112"/>
    </source>
</evidence>
<dbReference type="InterPro" id="IPR003661">
    <property type="entry name" value="HisK_dim/P_dom"/>
</dbReference>
<dbReference type="InterPro" id="IPR003018">
    <property type="entry name" value="GAF"/>
</dbReference>
<evidence type="ECO:0000256" key="5">
    <source>
        <dbReference type="ARBA" id="ARBA00022741"/>
    </source>
</evidence>
<dbReference type="Pfam" id="PF00512">
    <property type="entry name" value="HisKA"/>
    <property type="match status" value="1"/>
</dbReference>
<dbReference type="CDD" id="cd00093">
    <property type="entry name" value="HTH_XRE"/>
    <property type="match status" value="1"/>
</dbReference>
<reference evidence="14 15" key="1">
    <citation type="submission" date="2012-07" db="EMBL/GenBank/DDBJ databases">
        <title>Draft genome sequence of Desulfovibrio magneticus str. Maddingley MBC34 obtained from a metagenomic sequence of a methanogenic enrichment isolated from coal-seam formation water in Victoria, Australia.</title>
        <authorList>
            <person name="Greenfield P."/>
            <person name="Hendry P."/>
            <person name="Li D."/>
            <person name="Rosewarne C.P."/>
            <person name="Tran-Dinh N."/>
            <person name="Elbourne L.D.H."/>
            <person name="Paulsen I.T."/>
            <person name="Midgley D.J."/>
        </authorList>
    </citation>
    <scope>NUCLEOTIDE SEQUENCE [LARGE SCALE GENOMIC DNA]</scope>
    <source>
        <strain evidence="15">Maddingley MBC34</strain>
    </source>
</reference>
<gene>
    <name evidence="14" type="ORF">B193_2527</name>
</gene>
<evidence type="ECO:0000256" key="6">
    <source>
        <dbReference type="ARBA" id="ARBA00022777"/>
    </source>
</evidence>
<keyword evidence="5" id="KW-0547">Nucleotide-binding</keyword>
<dbReference type="SUPFAM" id="SSF47413">
    <property type="entry name" value="lambda repressor-like DNA-binding domains"/>
    <property type="match status" value="1"/>
</dbReference>
<organism evidence="14 15">
    <name type="scientific">Solidesulfovibrio magneticus str. Maddingley MBC34</name>
    <dbReference type="NCBI Taxonomy" id="1206767"/>
    <lineage>
        <taxon>Bacteria</taxon>
        <taxon>Pseudomonadati</taxon>
        <taxon>Thermodesulfobacteriota</taxon>
        <taxon>Desulfovibrionia</taxon>
        <taxon>Desulfovibrionales</taxon>
        <taxon>Desulfovibrionaceae</taxon>
        <taxon>Solidesulfovibrio</taxon>
    </lineage>
</organism>
<feature type="domain" description="HTH cro/C1-type" evidence="13">
    <location>
        <begin position="14"/>
        <end position="68"/>
    </location>
</feature>
<dbReference type="InterPro" id="IPR005467">
    <property type="entry name" value="His_kinase_dom"/>
</dbReference>
<dbReference type="InterPro" id="IPR036890">
    <property type="entry name" value="HATPase_C_sf"/>
</dbReference>
<sequence>MDRTDFAPLFGRRLRHVRRLCGLTQAKLAEQSGVSLEHCNKIERGAAAPSLAVIHAFSQALGVEPATLFLLDRAEADEAGEAGIDWAAVHARQGLFLWTPGTDLVRLAASLRRLLGYAGKARQEPWDTFFRTVFGSADGEAARAAAALAALGDRQALGVRFCRRDGEMRRGSLVLELAGPGRDKLYGIGVLTDVSEPSRLERVVRAEAALIDRRVRERTARLEREAERQRREIADLAEREARYRSAFEHAPLGVALTTPGGRYIEANPALARMYGYASPRELARSVRDIAGQLYAEPGRREAMEQALAHTGAVSRFEATVRRRDGSLLATRRDVRTVADAEGKALYYEHFVQDSSAMDTAEHSLRRYARIIAASSDMVALMTPDGHYVFVNDAYVTAFGHAREAIIGRHVTDFLDPAYFTREVAPRLLACVAGEPVHFEQWVVLPARGRRYLSVHYAPWEEEGSDERHVVVSIRDMTDARLAVDELRESEKTTSILYRVSSAVASEEHMDSLFRTVRNILAEAVDVDEFLIALADRETDVLDYALVIGQEGPPPPIHGLSKRLTPLTRENFNDFRETSVLVEVMRTAHPLLVTRRGMRLTGLSWPGRTPEVWLGVPIRVRQEVLGVMAVMHFAESGRYGKKEADLLLSVAEQLALGVERWRNLDALRAAKEEADRANQAKSRFLASMSHEIRTPMNAILGLTDVALRTEMTPEQRDYLETVQDSARHLLGILNDILDFSKIEARQMELEVVDYDLHELARSVVKTLGVSARTKGLWLSLDITPGVPRHVRGDPGKVRQILVNLVGNAVKFTAAGGVSLRLAHAESHPGAPPQLELAVADTGIGI</sequence>
<dbReference type="PANTHER" id="PTHR45339:SF5">
    <property type="entry name" value="HISTIDINE KINASE"/>
    <property type="match status" value="1"/>
</dbReference>
<dbReference type="SUPFAM" id="SSF55874">
    <property type="entry name" value="ATPase domain of HSP90 chaperone/DNA topoisomerase II/histidine kinase"/>
    <property type="match status" value="1"/>
</dbReference>
<dbReference type="CDD" id="cd00130">
    <property type="entry name" value="PAS"/>
    <property type="match status" value="2"/>
</dbReference>
<dbReference type="Gene3D" id="3.30.565.10">
    <property type="entry name" value="Histidine kinase-like ATPase, C-terminal domain"/>
    <property type="match status" value="1"/>
</dbReference>
<dbReference type="GO" id="GO:0003677">
    <property type="term" value="F:DNA binding"/>
    <property type="evidence" value="ECO:0007669"/>
    <property type="project" value="InterPro"/>
</dbReference>
<accession>K6H8D7</accession>
<dbReference type="InterPro" id="IPR035965">
    <property type="entry name" value="PAS-like_dom_sf"/>
</dbReference>
<evidence type="ECO:0000256" key="1">
    <source>
        <dbReference type="ARBA" id="ARBA00000085"/>
    </source>
</evidence>
<dbReference type="Gene3D" id="3.30.450.20">
    <property type="entry name" value="PAS domain"/>
    <property type="match status" value="2"/>
</dbReference>
<dbReference type="AlphaFoldDB" id="K6H8D7"/>
<dbReference type="InterPro" id="IPR000700">
    <property type="entry name" value="PAS-assoc_C"/>
</dbReference>